<evidence type="ECO:0000313" key="1">
    <source>
        <dbReference type="EMBL" id="NDJ96787.1"/>
    </source>
</evidence>
<dbReference type="EMBL" id="GHBR01001614">
    <property type="protein sequence ID" value="NDJ96787.1"/>
    <property type="molecule type" value="Transcribed_RNA"/>
</dbReference>
<reference evidence="1" key="1">
    <citation type="submission" date="2018-11" db="EMBL/GenBank/DDBJ databases">
        <title>Myxobolus squamalis genome and transcriptome.</title>
        <authorList>
            <person name="Yahalomi D."/>
            <person name="Atkinson S.D."/>
            <person name="Neuhof M."/>
            <person name="Chang E.S."/>
            <person name="Philippe H."/>
            <person name="Cartwright P."/>
            <person name="Bartholomew J.L."/>
            <person name="Huchon D."/>
        </authorList>
    </citation>
    <scope>NUCLEOTIDE SEQUENCE</scope>
    <source>
        <strain evidence="1">71B08</strain>
        <tissue evidence="1">Whole</tissue>
    </source>
</reference>
<protein>
    <submittedName>
        <fullName evidence="1">Helicase POLQ-like (Trinotate prediction)</fullName>
    </submittedName>
</protein>
<keyword evidence="1" id="KW-0547">Nucleotide-binding</keyword>
<proteinExistence type="predicted"/>
<dbReference type="SUPFAM" id="SSF158702">
    <property type="entry name" value="Sec63 N-terminal domain-like"/>
    <property type="match status" value="1"/>
</dbReference>
<sequence length="127" mass="14519">MTGLSESAIYKFSFSFTKNTPSDFKSTFNRWFNTLIVYQIYKGRTLWSISNDFSIPRGGLQILISNTISNSFSLCRFTKEIAEMWHINLLLEHMVKKLSLANCMEVLPLLEISGVKLVCINIITKIG</sequence>
<organism evidence="1">
    <name type="scientific">Myxobolus squamalis</name>
    <name type="common">Myxosporean</name>
    <dbReference type="NCBI Taxonomy" id="59785"/>
    <lineage>
        <taxon>Eukaryota</taxon>
        <taxon>Metazoa</taxon>
        <taxon>Cnidaria</taxon>
        <taxon>Myxozoa</taxon>
        <taxon>Myxosporea</taxon>
        <taxon>Bivalvulida</taxon>
        <taxon>Platysporina</taxon>
        <taxon>Myxobolidae</taxon>
        <taxon>Myxobolus</taxon>
    </lineage>
</organism>
<dbReference type="GO" id="GO:0004386">
    <property type="term" value="F:helicase activity"/>
    <property type="evidence" value="ECO:0007669"/>
    <property type="project" value="UniProtKB-KW"/>
</dbReference>
<keyword evidence="1" id="KW-0067">ATP-binding</keyword>
<accession>A0A6B2FZL3</accession>
<keyword evidence="1" id="KW-0347">Helicase</keyword>
<dbReference type="AlphaFoldDB" id="A0A6B2FZL3"/>
<dbReference type="Gene3D" id="1.10.3380.20">
    <property type="match status" value="1"/>
</dbReference>
<keyword evidence="1" id="KW-0378">Hydrolase</keyword>
<name>A0A6B2FZL3_MYXSQ</name>